<dbReference type="Proteomes" id="UP000752696">
    <property type="component" value="Unassembled WGS sequence"/>
</dbReference>
<sequence length="95" mass="10656">MPRSFVIHTGVRASEREPPLVGTDPTLAMLAYVTNTPRRTSEKQTTKSSNFSPTCLVCYCPMFSSSYSSKRCVEMSPNSCESSVFMRNVQTFKED</sequence>
<protein>
    <submittedName>
        <fullName evidence="1">Uncharacterized protein</fullName>
    </submittedName>
</protein>
<name>A0A6V7HEF8_9HYME</name>
<gene>
    <name evidence="1" type="ORF">MHI_LOCUS800368</name>
</gene>
<keyword evidence="2" id="KW-1185">Reference proteome</keyword>
<reference evidence="1" key="1">
    <citation type="submission" date="2020-07" db="EMBL/GenBank/DDBJ databases">
        <authorList>
            <person name="Nazaruddin N."/>
        </authorList>
    </citation>
    <scope>NUCLEOTIDE SEQUENCE</scope>
</reference>
<dbReference type="EMBL" id="CAJDYZ010010777">
    <property type="protein sequence ID" value="CAD1478490.1"/>
    <property type="molecule type" value="Genomic_DNA"/>
</dbReference>
<dbReference type="AlphaFoldDB" id="A0A6V7HEF8"/>
<proteinExistence type="predicted"/>
<organism evidence="1 2">
    <name type="scientific">Heterotrigona itama</name>
    <dbReference type="NCBI Taxonomy" id="395501"/>
    <lineage>
        <taxon>Eukaryota</taxon>
        <taxon>Metazoa</taxon>
        <taxon>Ecdysozoa</taxon>
        <taxon>Arthropoda</taxon>
        <taxon>Hexapoda</taxon>
        <taxon>Insecta</taxon>
        <taxon>Pterygota</taxon>
        <taxon>Neoptera</taxon>
        <taxon>Endopterygota</taxon>
        <taxon>Hymenoptera</taxon>
        <taxon>Apocrita</taxon>
        <taxon>Aculeata</taxon>
        <taxon>Apoidea</taxon>
        <taxon>Anthophila</taxon>
        <taxon>Apidae</taxon>
        <taxon>Heterotrigona</taxon>
    </lineage>
</organism>
<accession>A0A6V7HEF8</accession>
<comment type="caution">
    <text evidence="1">The sequence shown here is derived from an EMBL/GenBank/DDBJ whole genome shotgun (WGS) entry which is preliminary data.</text>
</comment>
<evidence type="ECO:0000313" key="1">
    <source>
        <dbReference type="EMBL" id="CAD1478490.1"/>
    </source>
</evidence>
<evidence type="ECO:0000313" key="2">
    <source>
        <dbReference type="Proteomes" id="UP000752696"/>
    </source>
</evidence>